<dbReference type="PANTHER" id="PTHR41251:SF1">
    <property type="entry name" value="NON-HOMOLOGOUS END JOINING PROTEIN KU"/>
    <property type="match status" value="1"/>
</dbReference>
<keyword evidence="2" id="KW-0233">DNA recombination</keyword>
<evidence type="ECO:0000256" key="3">
    <source>
        <dbReference type="SAM" id="MobiDB-lite"/>
    </source>
</evidence>
<dbReference type="EMBL" id="JACCFY010000001">
    <property type="protein sequence ID" value="NYJ76624.1"/>
    <property type="molecule type" value="Genomic_DNA"/>
</dbReference>
<evidence type="ECO:0000313" key="6">
    <source>
        <dbReference type="Proteomes" id="UP000535437"/>
    </source>
</evidence>
<comment type="caution">
    <text evidence="5">The sequence shown here is derived from an EMBL/GenBank/DDBJ whole genome shotgun (WGS) entry which is preliminary data.</text>
</comment>
<feature type="compositionally biased region" description="Polar residues" evidence="3">
    <location>
        <begin position="1"/>
        <end position="15"/>
    </location>
</feature>
<sequence length="152" mass="16814">MAHRTSSVGTGNVSGRRSLAFDALQPRPQRLELRVREAGAHAPGAAQNAVVDYKDIKRAYEEDSDTVIVTREELAGLPVDESREITVQRFAPAEQADPMLLDRSYSLEPISKSPKAYVLQTMRWADEVRQPVVEEDKGAEVISLMVALKKPA</sequence>
<keyword evidence="1" id="KW-0238">DNA-binding</keyword>
<dbReference type="RefSeq" id="WP_179540213.1">
    <property type="nucleotide sequence ID" value="NZ_BAAALL010000003.1"/>
</dbReference>
<feature type="domain" description="Ku" evidence="4">
    <location>
        <begin position="49"/>
        <end position="118"/>
    </location>
</feature>
<dbReference type="GO" id="GO:0006303">
    <property type="term" value="P:double-strand break repair via nonhomologous end joining"/>
    <property type="evidence" value="ECO:0007669"/>
    <property type="project" value="InterPro"/>
</dbReference>
<feature type="region of interest" description="Disordered" evidence="3">
    <location>
        <begin position="1"/>
        <end position="23"/>
    </location>
</feature>
<organism evidence="5 6">
    <name type="scientific">Nesterenkonia xinjiangensis</name>
    <dbReference type="NCBI Taxonomy" id="225327"/>
    <lineage>
        <taxon>Bacteria</taxon>
        <taxon>Bacillati</taxon>
        <taxon>Actinomycetota</taxon>
        <taxon>Actinomycetes</taxon>
        <taxon>Micrococcales</taxon>
        <taxon>Micrococcaceae</taxon>
        <taxon>Nesterenkonia</taxon>
    </lineage>
</organism>
<reference evidence="5 6" key="1">
    <citation type="submission" date="2020-07" db="EMBL/GenBank/DDBJ databases">
        <title>Sequencing the genomes of 1000 actinobacteria strains.</title>
        <authorList>
            <person name="Klenk H.-P."/>
        </authorList>
    </citation>
    <scope>NUCLEOTIDE SEQUENCE [LARGE SCALE GENOMIC DNA]</scope>
    <source>
        <strain evidence="5 6">DSM 15475</strain>
    </source>
</reference>
<dbReference type="Proteomes" id="UP000535437">
    <property type="component" value="Unassembled WGS sequence"/>
</dbReference>
<evidence type="ECO:0000256" key="2">
    <source>
        <dbReference type="ARBA" id="ARBA00023172"/>
    </source>
</evidence>
<dbReference type="GO" id="GO:0006310">
    <property type="term" value="P:DNA recombination"/>
    <property type="evidence" value="ECO:0007669"/>
    <property type="project" value="UniProtKB-KW"/>
</dbReference>
<dbReference type="GO" id="GO:0003690">
    <property type="term" value="F:double-stranded DNA binding"/>
    <property type="evidence" value="ECO:0007669"/>
    <property type="project" value="TreeGrafter"/>
</dbReference>
<proteinExistence type="predicted"/>
<protein>
    <submittedName>
        <fullName evidence="5">Non-homologous end joining protein Ku</fullName>
    </submittedName>
</protein>
<name>A0A7Z0K7J7_9MICC</name>
<keyword evidence="6" id="KW-1185">Reference proteome</keyword>
<evidence type="ECO:0000256" key="1">
    <source>
        <dbReference type="ARBA" id="ARBA00023125"/>
    </source>
</evidence>
<dbReference type="InterPro" id="IPR006164">
    <property type="entry name" value="DNA_bd_Ku70/Ku80"/>
</dbReference>
<dbReference type="PANTHER" id="PTHR41251">
    <property type="entry name" value="NON-HOMOLOGOUS END JOINING PROTEIN KU"/>
    <property type="match status" value="1"/>
</dbReference>
<evidence type="ECO:0000313" key="5">
    <source>
        <dbReference type="EMBL" id="NYJ76624.1"/>
    </source>
</evidence>
<gene>
    <name evidence="5" type="ORF">HNR09_000035</name>
</gene>
<dbReference type="InterPro" id="IPR016194">
    <property type="entry name" value="SPOC-like_C_dom_sf"/>
</dbReference>
<dbReference type="AlphaFoldDB" id="A0A7Z0K7J7"/>
<evidence type="ECO:0000259" key="4">
    <source>
        <dbReference type="Pfam" id="PF02735"/>
    </source>
</evidence>
<dbReference type="Pfam" id="PF02735">
    <property type="entry name" value="Ku"/>
    <property type="match status" value="1"/>
</dbReference>
<accession>A0A7Z0K7J7</accession>
<dbReference type="InterPro" id="IPR009187">
    <property type="entry name" value="Prok_Ku"/>
</dbReference>
<dbReference type="SUPFAM" id="SSF100939">
    <property type="entry name" value="SPOC domain-like"/>
    <property type="match status" value="1"/>
</dbReference>